<keyword evidence="4" id="KW-1185">Reference proteome</keyword>
<organism evidence="2 3">
    <name type="scientific">Halolactibacillus halophilus</name>
    <dbReference type="NCBI Taxonomy" id="306540"/>
    <lineage>
        <taxon>Bacteria</taxon>
        <taxon>Bacillati</taxon>
        <taxon>Bacillota</taxon>
        <taxon>Bacilli</taxon>
        <taxon>Bacillales</taxon>
        <taxon>Bacillaceae</taxon>
        <taxon>Halolactibacillus</taxon>
    </lineage>
</organism>
<dbReference type="Proteomes" id="UP000321547">
    <property type="component" value="Unassembled WGS sequence"/>
</dbReference>
<reference evidence="1 4" key="2">
    <citation type="submission" date="2019-07" db="EMBL/GenBank/DDBJ databases">
        <title>Whole genome shotgun sequence of Halolactibacillus halophilus NBRC 100868.</title>
        <authorList>
            <person name="Hosoyama A."/>
            <person name="Uohara A."/>
            <person name="Ohji S."/>
            <person name="Ichikawa N."/>
        </authorList>
    </citation>
    <scope>NUCLEOTIDE SEQUENCE [LARGE SCALE GENOMIC DNA]</scope>
    <source>
        <strain evidence="1 4">NBRC 100868</strain>
    </source>
</reference>
<dbReference type="Proteomes" id="UP000242243">
    <property type="component" value="Unassembled WGS sequence"/>
</dbReference>
<evidence type="ECO:0000313" key="3">
    <source>
        <dbReference type="Proteomes" id="UP000242243"/>
    </source>
</evidence>
<dbReference type="InterPro" id="IPR043519">
    <property type="entry name" value="NT_sf"/>
</dbReference>
<dbReference type="GO" id="GO:0016779">
    <property type="term" value="F:nucleotidyltransferase activity"/>
    <property type="evidence" value="ECO:0007669"/>
    <property type="project" value="UniProtKB-KW"/>
</dbReference>
<evidence type="ECO:0000313" key="2">
    <source>
        <dbReference type="EMBL" id="SFP79418.1"/>
    </source>
</evidence>
<dbReference type="Gene3D" id="3.30.460.10">
    <property type="entry name" value="Beta Polymerase, domain 2"/>
    <property type="match status" value="1"/>
</dbReference>
<dbReference type="AlphaFoldDB" id="A0A1I5T8Y9"/>
<dbReference type="SUPFAM" id="SSF81301">
    <property type="entry name" value="Nucleotidyltransferase"/>
    <property type="match status" value="1"/>
</dbReference>
<dbReference type="STRING" id="306540.SAMN05421839_1683"/>
<protein>
    <submittedName>
        <fullName evidence="2">Streptomycin adenylyltransferase</fullName>
    </submittedName>
</protein>
<keyword evidence="2" id="KW-0808">Transferase</keyword>
<accession>A0A1I5T8Y9</accession>
<gene>
    <name evidence="1" type="ORF">HHA03_24680</name>
    <name evidence="2" type="ORF">SAMN05421839_1683</name>
</gene>
<keyword evidence="2" id="KW-0548">Nucleotidyltransferase</keyword>
<dbReference type="OrthoDB" id="9776406at2"/>
<name>A0A1I5T8Y9_9BACI</name>
<reference evidence="2 3" key="1">
    <citation type="submission" date="2016-10" db="EMBL/GenBank/DDBJ databases">
        <authorList>
            <person name="de Groot N.N."/>
        </authorList>
    </citation>
    <scope>NUCLEOTIDE SEQUENCE [LARGE SCALE GENOMIC DNA]</scope>
    <source>
        <strain evidence="2 3">DSM 17073</strain>
    </source>
</reference>
<dbReference type="Pfam" id="PF04439">
    <property type="entry name" value="Adenyl_transf"/>
    <property type="match status" value="1"/>
</dbReference>
<dbReference type="EMBL" id="BJWI01000083">
    <property type="protein sequence ID" value="GEM02936.1"/>
    <property type="molecule type" value="Genomic_DNA"/>
</dbReference>
<proteinExistence type="predicted"/>
<evidence type="ECO:0000313" key="1">
    <source>
        <dbReference type="EMBL" id="GEM02936.1"/>
    </source>
</evidence>
<dbReference type="EMBL" id="FOXC01000068">
    <property type="protein sequence ID" value="SFP79418.1"/>
    <property type="molecule type" value="Genomic_DNA"/>
</dbReference>
<sequence length="55" mass="6214">MQSEQAMYDLILSVAKEDTRIRSVLLNGSRAKKKMSYRTMILFISLNTSLTSTTA</sequence>
<evidence type="ECO:0000313" key="4">
    <source>
        <dbReference type="Proteomes" id="UP000321547"/>
    </source>
</evidence>
<dbReference type="InterPro" id="IPR007530">
    <property type="entry name" value="Aminoglycoside_adenylylTfrase"/>
</dbReference>